<dbReference type="Proteomes" id="UP000058074">
    <property type="component" value="Chromosome"/>
</dbReference>
<dbReference type="InterPro" id="IPR036390">
    <property type="entry name" value="WH_DNA-bd_sf"/>
</dbReference>
<organism evidence="1 2">
    <name type="scientific">Sphingopyxis macrogoltabida</name>
    <name type="common">Sphingomonas macrogoltabidus</name>
    <dbReference type="NCBI Taxonomy" id="33050"/>
    <lineage>
        <taxon>Bacteria</taxon>
        <taxon>Pseudomonadati</taxon>
        <taxon>Pseudomonadota</taxon>
        <taxon>Alphaproteobacteria</taxon>
        <taxon>Sphingomonadales</taxon>
        <taxon>Sphingomonadaceae</taxon>
        <taxon>Sphingopyxis</taxon>
    </lineage>
</organism>
<dbReference type="AlphaFoldDB" id="A0A0N9UBV9"/>
<sequence length="151" mass="16629">MKKAEVAALICDLPIKDRKIYGAIVSAAEAGRPAPTCDDLVEVSGYSAVSSTVGAVQRLEQRGLIEVRRYQRSRQIMIVESGLWTARPLNEAPHWRERPREIPTPSPVAVKSRDADVSADILKWASSRGVSLSEALADLVYVGWKVEMERG</sequence>
<gene>
    <name evidence="1" type="ORF">AN936_21940</name>
</gene>
<dbReference type="EMBL" id="CP012700">
    <property type="protein sequence ID" value="ALH82919.1"/>
    <property type="molecule type" value="Genomic_DNA"/>
</dbReference>
<evidence type="ECO:0000313" key="1">
    <source>
        <dbReference type="EMBL" id="ALH82919.1"/>
    </source>
</evidence>
<proteinExistence type="predicted"/>
<dbReference type="PATRIC" id="fig|33050.5.peg.4543"/>
<dbReference type="Gene3D" id="1.10.10.10">
    <property type="entry name" value="Winged helix-like DNA-binding domain superfamily/Winged helix DNA-binding domain"/>
    <property type="match status" value="1"/>
</dbReference>
<reference evidence="1 2" key="1">
    <citation type="journal article" date="2015" name="Genome Announc.">
        <title>Complete Genome Sequence of Polypropylene Glycol- and Polyethylene Glycol-Degrading Sphingopyxis macrogoltabida Strain EY-1.</title>
        <authorList>
            <person name="Ohtsubo Y."/>
            <person name="Nagata Y."/>
            <person name="Numata M."/>
            <person name="Tsuchikane K."/>
            <person name="Hosoyama A."/>
            <person name="Yamazoe A."/>
            <person name="Tsuda M."/>
            <person name="Fujita N."/>
            <person name="Kawai F."/>
        </authorList>
    </citation>
    <scope>NUCLEOTIDE SEQUENCE [LARGE SCALE GENOMIC DNA]</scope>
    <source>
        <strain evidence="1 2">EY-1</strain>
    </source>
</reference>
<dbReference type="OrthoDB" id="7448487at2"/>
<dbReference type="KEGG" id="smag:AN936_21940"/>
<dbReference type="RefSeq" id="WP_054589896.1">
    <property type="nucleotide sequence ID" value="NZ_CP012700.1"/>
</dbReference>
<dbReference type="InterPro" id="IPR036388">
    <property type="entry name" value="WH-like_DNA-bd_sf"/>
</dbReference>
<name>A0A0N9UBV9_SPHMC</name>
<accession>A0A0N9UBV9</accession>
<dbReference type="SUPFAM" id="SSF46785">
    <property type="entry name" value="Winged helix' DNA-binding domain"/>
    <property type="match status" value="1"/>
</dbReference>
<evidence type="ECO:0000313" key="2">
    <source>
        <dbReference type="Proteomes" id="UP000058074"/>
    </source>
</evidence>
<protein>
    <submittedName>
        <fullName evidence="1">Uncharacterized protein</fullName>
    </submittedName>
</protein>